<keyword evidence="1" id="KW-0808">Transferase</keyword>
<dbReference type="GO" id="GO:0005524">
    <property type="term" value="F:ATP binding"/>
    <property type="evidence" value="ECO:0007669"/>
    <property type="project" value="InterPro"/>
</dbReference>
<sequence>MKRKGLVQVYTGDGKGKTTAAIGLSVRAKGCKLKLCYEYFHKDPEKWGSGEQRALEKFGVDVIGTAKKHPRFLQGEDLDEIRFRVELRLKKPSYNHGS</sequence>
<dbReference type="GO" id="GO:0008817">
    <property type="term" value="F:corrinoid adenosyltransferase activity"/>
    <property type="evidence" value="ECO:0007669"/>
    <property type="project" value="UniProtKB-EC"/>
</dbReference>
<protein>
    <submittedName>
        <fullName evidence="1">Cob(I)yrinic acid a,c-diamide adenosyltransferase</fullName>
        <ecNumber evidence="1">2.5.1.17</ecNumber>
    </submittedName>
</protein>
<name>A0A9E2BFY8_PSYF1</name>
<proteinExistence type="predicted"/>
<dbReference type="InterPro" id="IPR003724">
    <property type="entry name" value="CblAdoTrfase_CobA"/>
</dbReference>
<dbReference type="PANTHER" id="PTHR46638">
    <property type="entry name" value="CORRINOID ADENOSYLTRANSFERASE"/>
    <property type="match status" value="1"/>
</dbReference>
<dbReference type="EC" id="2.5.1.17" evidence="1"/>
<gene>
    <name evidence="1" type="primary">btuR_1</name>
    <name evidence="1" type="ORF">DDT42_00004</name>
</gene>
<dbReference type="Pfam" id="PF02572">
    <property type="entry name" value="CobA_CobO_BtuR"/>
    <property type="match status" value="1"/>
</dbReference>
<dbReference type="PANTHER" id="PTHR46638:SF1">
    <property type="entry name" value="CORRINOID ADENOSYLTRANSFERASE"/>
    <property type="match status" value="1"/>
</dbReference>
<dbReference type="Proteomes" id="UP000811545">
    <property type="component" value="Unassembled WGS sequence"/>
</dbReference>
<evidence type="ECO:0000313" key="1">
    <source>
        <dbReference type="EMBL" id="MBT9144172.1"/>
    </source>
</evidence>
<dbReference type="AlphaFoldDB" id="A0A9E2BFY8"/>
<dbReference type="SUPFAM" id="SSF52540">
    <property type="entry name" value="P-loop containing nucleoside triphosphate hydrolases"/>
    <property type="match status" value="1"/>
</dbReference>
<reference evidence="1 2" key="1">
    <citation type="journal article" date="2021" name="bioRxiv">
        <title>Unique metabolic strategies in Hadean analogues reveal hints for primordial physiology.</title>
        <authorList>
            <person name="Nobu M.K."/>
            <person name="Nakai R."/>
            <person name="Tamazawa S."/>
            <person name="Mori H."/>
            <person name="Toyoda A."/>
            <person name="Ijiri A."/>
            <person name="Suzuki S."/>
            <person name="Kurokawa K."/>
            <person name="Kamagata Y."/>
            <person name="Tamaki H."/>
        </authorList>
    </citation>
    <scope>NUCLEOTIDE SEQUENCE [LARGE SCALE GENOMIC DNA]</scope>
    <source>
        <strain evidence="1">BS525</strain>
    </source>
</reference>
<dbReference type="InterPro" id="IPR027417">
    <property type="entry name" value="P-loop_NTPase"/>
</dbReference>
<dbReference type="GO" id="GO:0009236">
    <property type="term" value="P:cobalamin biosynthetic process"/>
    <property type="evidence" value="ECO:0007669"/>
    <property type="project" value="InterPro"/>
</dbReference>
<organism evidence="1 2">
    <name type="scientific">Psychracetigena formicireducens</name>
    <dbReference type="NCBI Taxonomy" id="2986056"/>
    <lineage>
        <taxon>Bacteria</taxon>
        <taxon>Bacillati</taxon>
        <taxon>Candidatus Lithacetigenota</taxon>
        <taxon>Candidatus Psychracetigena</taxon>
    </lineage>
</organism>
<dbReference type="Gene3D" id="3.40.50.300">
    <property type="entry name" value="P-loop containing nucleotide triphosphate hydrolases"/>
    <property type="match status" value="1"/>
</dbReference>
<dbReference type="EMBL" id="QLTW01000001">
    <property type="protein sequence ID" value="MBT9144172.1"/>
    <property type="molecule type" value="Genomic_DNA"/>
</dbReference>
<evidence type="ECO:0000313" key="2">
    <source>
        <dbReference type="Proteomes" id="UP000811545"/>
    </source>
</evidence>
<accession>A0A9E2BFY8</accession>
<comment type="caution">
    <text evidence="1">The sequence shown here is derived from an EMBL/GenBank/DDBJ whole genome shotgun (WGS) entry which is preliminary data.</text>
</comment>